<evidence type="ECO:0000313" key="10">
    <source>
        <dbReference type="Proteomes" id="UP000619761"/>
    </source>
</evidence>
<evidence type="ECO:0000256" key="1">
    <source>
        <dbReference type="ARBA" id="ARBA00004162"/>
    </source>
</evidence>
<keyword evidence="3" id="KW-1003">Cell membrane</keyword>
<dbReference type="Proteomes" id="UP000619761">
    <property type="component" value="Unassembled WGS sequence"/>
</dbReference>
<comment type="similarity">
    <text evidence="2 7">Belongs to the ExbD/TolR family.</text>
</comment>
<comment type="subcellular location">
    <subcellularLocation>
        <location evidence="1">Cell membrane</location>
        <topology evidence="1">Single-pass membrane protein</topology>
    </subcellularLocation>
    <subcellularLocation>
        <location evidence="7">Cell membrane</location>
        <topology evidence="7">Single-pass type II membrane protein</topology>
    </subcellularLocation>
</comment>
<dbReference type="Pfam" id="PF02472">
    <property type="entry name" value="ExbD"/>
    <property type="match status" value="1"/>
</dbReference>
<dbReference type="Gene3D" id="3.30.420.270">
    <property type="match status" value="1"/>
</dbReference>
<organism evidence="9 10">
    <name type="scientific">Cellvibrio zantedeschiae</name>
    <dbReference type="NCBI Taxonomy" id="1237077"/>
    <lineage>
        <taxon>Bacteria</taxon>
        <taxon>Pseudomonadati</taxon>
        <taxon>Pseudomonadota</taxon>
        <taxon>Gammaproteobacteria</taxon>
        <taxon>Cellvibrionales</taxon>
        <taxon>Cellvibrionaceae</taxon>
        <taxon>Cellvibrio</taxon>
    </lineage>
</organism>
<gene>
    <name evidence="9" type="ORF">GCM10011613_15220</name>
</gene>
<dbReference type="PANTHER" id="PTHR30558:SF3">
    <property type="entry name" value="BIOPOLYMER TRANSPORT PROTEIN EXBD-RELATED"/>
    <property type="match status" value="1"/>
</dbReference>
<keyword evidence="4 7" id="KW-0812">Transmembrane</keyword>
<name>A0ABQ3AY60_9GAMM</name>
<evidence type="ECO:0000256" key="3">
    <source>
        <dbReference type="ARBA" id="ARBA00022475"/>
    </source>
</evidence>
<dbReference type="EMBL" id="BMYZ01000001">
    <property type="protein sequence ID" value="GGY71427.1"/>
    <property type="molecule type" value="Genomic_DNA"/>
</dbReference>
<evidence type="ECO:0000256" key="6">
    <source>
        <dbReference type="ARBA" id="ARBA00023136"/>
    </source>
</evidence>
<evidence type="ECO:0000256" key="8">
    <source>
        <dbReference type="SAM" id="Phobius"/>
    </source>
</evidence>
<sequence length="144" mass="15984">MKFRRQSRELEPMNLISLIDVMFFLLIFFMLSSTFTKETHLGVELPEAKGEPSTDSKQQIEIVIGEQGSFSINGQSLVNNEADTLRAAILKTSEGKTDLPLLLTADAKTPHQFVVTAMDVAGQLGFTRLSITSRQPEAVEVKKK</sequence>
<proteinExistence type="inferred from homology"/>
<evidence type="ECO:0000256" key="5">
    <source>
        <dbReference type="ARBA" id="ARBA00022989"/>
    </source>
</evidence>
<dbReference type="PANTHER" id="PTHR30558">
    <property type="entry name" value="EXBD MEMBRANE COMPONENT OF PMF-DRIVEN MACROMOLECULE IMPORT SYSTEM"/>
    <property type="match status" value="1"/>
</dbReference>
<keyword evidence="6 8" id="KW-0472">Membrane</keyword>
<evidence type="ECO:0000256" key="2">
    <source>
        <dbReference type="ARBA" id="ARBA00005811"/>
    </source>
</evidence>
<evidence type="ECO:0000313" key="9">
    <source>
        <dbReference type="EMBL" id="GGY71427.1"/>
    </source>
</evidence>
<comment type="caution">
    <text evidence="9">The sequence shown here is derived from an EMBL/GenBank/DDBJ whole genome shotgun (WGS) entry which is preliminary data.</text>
</comment>
<evidence type="ECO:0000256" key="4">
    <source>
        <dbReference type="ARBA" id="ARBA00022692"/>
    </source>
</evidence>
<keyword evidence="5 8" id="KW-1133">Transmembrane helix</keyword>
<dbReference type="RefSeq" id="WP_189417254.1">
    <property type="nucleotide sequence ID" value="NZ_BMYZ01000001.1"/>
</dbReference>
<dbReference type="InterPro" id="IPR003400">
    <property type="entry name" value="ExbD"/>
</dbReference>
<keyword evidence="10" id="KW-1185">Reference proteome</keyword>
<protein>
    <submittedName>
        <fullName evidence="9">Biopolymer transporter ExbD</fullName>
    </submittedName>
</protein>
<keyword evidence="7" id="KW-0813">Transport</keyword>
<evidence type="ECO:0000256" key="7">
    <source>
        <dbReference type="RuleBase" id="RU003879"/>
    </source>
</evidence>
<accession>A0ABQ3AY60</accession>
<keyword evidence="7" id="KW-0653">Protein transport</keyword>
<feature type="transmembrane region" description="Helical" evidence="8">
    <location>
        <begin position="12"/>
        <end position="31"/>
    </location>
</feature>
<reference evidence="10" key="1">
    <citation type="journal article" date="2019" name="Int. J. Syst. Evol. Microbiol.">
        <title>The Global Catalogue of Microorganisms (GCM) 10K type strain sequencing project: providing services to taxonomists for standard genome sequencing and annotation.</title>
        <authorList>
            <consortium name="The Broad Institute Genomics Platform"/>
            <consortium name="The Broad Institute Genome Sequencing Center for Infectious Disease"/>
            <person name="Wu L."/>
            <person name="Ma J."/>
        </authorList>
    </citation>
    <scope>NUCLEOTIDE SEQUENCE [LARGE SCALE GENOMIC DNA]</scope>
    <source>
        <strain evidence="10">KCTC 32239</strain>
    </source>
</reference>